<dbReference type="AlphaFoldDB" id="A0A3N1KQG4"/>
<evidence type="ECO:0000313" key="5">
    <source>
        <dbReference type="EMBL" id="ROP84043.1"/>
    </source>
</evidence>
<keyword evidence="2" id="KW-0560">Oxidoreductase</keyword>
<dbReference type="OrthoDB" id="5491415at2"/>
<proteinExistence type="predicted"/>
<protein>
    <submittedName>
        <fullName evidence="5">TfdA family taurine catabolism dioxygenase TauD</fullName>
    </submittedName>
</protein>
<keyword evidence="5" id="KW-0223">Dioxygenase</keyword>
<comment type="caution">
    <text evidence="5">The sequence shown here is derived from an EMBL/GenBank/DDBJ whole genome shotgun (WGS) entry which is preliminary data.</text>
</comment>
<sequence>MTATPSPIASRASWKGSTLDWQADALHVFAPAEIEEIDAALQHLQRLGDLDLPEITPETFPLPTVGRYFERLRDELRFGRGFVLLRGLPRERYTTDEMARIYFGFGVHLGAPGPQSWQGELLGNVIDVSDIEADPRGYHKGGRQNFHTDSADVVALLCLRKAKGGGISRIASSVGIHDAICERRPDIARRLYAGYRYRRMELDARFGEGVQVSPEPVPIYVNRDGELSSYYMLNYAKTAAEHGFSTLSDFDLEALEEIQRLANSEEFYLDMSIGEGDIQFLNNRIMLHSRSDYEDYPEVARRRHMLRLWLQMPSWPAMPAAQVLHTAGDRTLWRRQRRARMEFPTAYLEDMAQYLREGRKLVAAA</sequence>
<feature type="domain" description="TauD/TfdA-like" evidence="4">
    <location>
        <begin position="52"/>
        <end position="309"/>
    </location>
</feature>
<evidence type="ECO:0000259" key="4">
    <source>
        <dbReference type="Pfam" id="PF02668"/>
    </source>
</evidence>
<dbReference type="PANTHER" id="PTHR10696:SF56">
    <property type="entry name" value="TAUD_TFDA-LIKE DOMAIN-CONTAINING PROTEIN"/>
    <property type="match status" value="1"/>
</dbReference>
<dbReference type="Pfam" id="PF02668">
    <property type="entry name" value="TauD"/>
    <property type="match status" value="1"/>
</dbReference>
<evidence type="ECO:0000256" key="1">
    <source>
        <dbReference type="ARBA" id="ARBA00001954"/>
    </source>
</evidence>
<evidence type="ECO:0000313" key="6">
    <source>
        <dbReference type="Proteomes" id="UP000278222"/>
    </source>
</evidence>
<evidence type="ECO:0000256" key="2">
    <source>
        <dbReference type="ARBA" id="ARBA00023002"/>
    </source>
</evidence>
<comment type="cofactor">
    <cofactor evidence="1">
        <name>Fe(2+)</name>
        <dbReference type="ChEBI" id="CHEBI:29033"/>
    </cofactor>
</comment>
<dbReference type="InterPro" id="IPR042098">
    <property type="entry name" value="TauD-like_sf"/>
</dbReference>
<name>A0A3N1KQG4_9PROT</name>
<dbReference type="InterPro" id="IPR050411">
    <property type="entry name" value="AlphaKG_dependent_hydroxylases"/>
</dbReference>
<dbReference type="PANTHER" id="PTHR10696">
    <property type="entry name" value="GAMMA-BUTYROBETAINE HYDROXYLASE-RELATED"/>
    <property type="match status" value="1"/>
</dbReference>
<dbReference type="Gene3D" id="3.60.130.10">
    <property type="entry name" value="Clavaminate synthase-like"/>
    <property type="match status" value="1"/>
</dbReference>
<dbReference type="InterPro" id="IPR003819">
    <property type="entry name" value="TauD/TfdA-like"/>
</dbReference>
<dbReference type="GO" id="GO:0016706">
    <property type="term" value="F:2-oxoglutarate-dependent dioxygenase activity"/>
    <property type="evidence" value="ECO:0007669"/>
    <property type="project" value="UniProtKB-ARBA"/>
</dbReference>
<dbReference type="EMBL" id="RJKX01000015">
    <property type="protein sequence ID" value="ROP84043.1"/>
    <property type="molecule type" value="Genomic_DNA"/>
</dbReference>
<dbReference type="Proteomes" id="UP000278222">
    <property type="component" value="Unassembled WGS sequence"/>
</dbReference>
<accession>A0A3N1KQG4</accession>
<evidence type="ECO:0000256" key="3">
    <source>
        <dbReference type="ARBA" id="ARBA00023194"/>
    </source>
</evidence>
<organism evidence="5 6">
    <name type="scientific">Stella humosa</name>
    <dbReference type="NCBI Taxonomy" id="94"/>
    <lineage>
        <taxon>Bacteria</taxon>
        <taxon>Pseudomonadati</taxon>
        <taxon>Pseudomonadota</taxon>
        <taxon>Alphaproteobacteria</taxon>
        <taxon>Rhodospirillales</taxon>
        <taxon>Stellaceae</taxon>
        <taxon>Stella</taxon>
    </lineage>
</organism>
<dbReference type="GO" id="GO:0017000">
    <property type="term" value="P:antibiotic biosynthetic process"/>
    <property type="evidence" value="ECO:0007669"/>
    <property type="project" value="UniProtKB-KW"/>
</dbReference>
<gene>
    <name evidence="5" type="ORF">EDC65_3390</name>
</gene>
<dbReference type="RefSeq" id="WP_123691643.1">
    <property type="nucleotide sequence ID" value="NZ_AP019700.1"/>
</dbReference>
<reference evidence="5 6" key="1">
    <citation type="submission" date="2018-11" db="EMBL/GenBank/DDBJ databases">
        <title>Genomic Encyclopedia of Type Strains, Phase IV (KMG-IV): sequencing the most valuable type-strain genomes for metagenomic binning, comparative biology and taxonomic classification.</title>
        <authorList>
            <person name="Goeker M."/>
        </authorList>
    </citation>
    <scope>NUCLEOTIDE SEQUENCE [LARGE SCALE GENOMIC DNA]</scope>
    <source>
        <strain evidence="5 6">DSM 5900</strain>
    </source>
</reference>
<dbReference type="SUPFAM" id="SSF51197">
    <property type="entry name" value="Clavaminate synthase-like"/>
    <property type="match status" value="1"/>
</dbReference>
<keyword evidence="6" id="KW-1185">Reference proteome</keyword>
<keyword evidence="3" id="KW-0045">Antibiotic biosynthesis</keyword>